<dbReference type="RefSeq" id="WP_155891442.1">
    <property type="nucleotide sequence ID" value="NZ_AZFT01000004.1"/>
</dbReference>
<dbReference type="STRING" id="1423724.FC32_GL001758"/>
<dbReference type="eggNOG" id="ENOG5030AX8">
    <property type="taxonomic scope" value="Bacteria"/>
</dbReference>
<organism evidence="2 3">
    <name type="scientific">Ligilactobacillus apodemi DSM 16634 = JCM 16172</name>
    <dbReference type="NCBI Taxonomy" id="1423724"/>
    <lineage>
        <taxon>Bacteria</taxon>
        <taxon>Bacillati</taxon>
        <taxon>Bacillota</taxon>
        <taxon>Bacilli</taxon>
        <taxon>Lactobacillales</taxon>
        <taxon>Lactobacillaceae</taxon>
        <taxon>Ligilactobacillus</taxon>
    </lineage>
</organism>
<dbReference type="EMBL" id="AZFT01000004">
    <property type="protein sequence ID" value="KRL87333.1"/>
    <property type="molecule type" value="Genomic_DNA"/>
</dbReference>
<evidence type="ECO:0000313" key="3">
    <source>
        <dbReference type="Proteomes" id="UP000051324"/>
    </source>
</evidence>
<keyword evidence="1" id="KW-0812">Transmembrane</keyword>
<keyword evidence="1" id="KW-1133">Transmembrane helix</keyword>
<protein>
    <submittedName>
        <fullName evidence="2">Uncharacterized protein</fullName>
    </submittedName>
</protein>
<gene>
    <name evidence="2" type="ORF">FC32_GL001758</name>
</gene>
<comment type="caution">
    <text evidence="2">The sequence shown here is derived from an EMBL/GenBank/DDBJ whole genome shotgun (WGS) entry which is preliminary data.</text>
</comment>
<sequence length="56" mass="6751">MNDPKDPLNQDIAKRLEKVRKEVPKIKQKSLKQRLTMIFMAVIFLLIMIFSIIRYF</sequence>
<keyword evidence="3" id="KW-1185">Reference proteome</keyword>
<accession>A0A0R1U8K9</accession>
<reference evidence="2 3" key="1">
    <citation type="journal article" date="2015" name="Genome Announc.">
        <title>Expanding the biotechnology potential of lactobacilli through comparative genomics of 213 strains and associated genera.</title>
        <authorList>
            <person name="Sun Z."/>
            <person name="Harris H.M."/>
            <person name="McCann A."/>
            <person name="Guo C."/>
            <person name="Argimon S."/>
            <person name="Zhang W."/>
            <person name="Yang X."/>
            <person name="Jeffery I.B."/>
            <person name="Cooney J.C."/>
            <person name="Kagawa T.F."/>
            <person name="Liu W."/>
            <person name="Song Y."/>
            <person name="Salvetti E."/>
            <person name="Wrobel A."/>
            <person name="Rasinkangas P."/>
            <person name="Parkhill J."/>
            <person name="Rea M.C."/>
            <person name="O'Sullivan O."/>
            <person name="Ritari J."/>
            <person name="Douillard F.P."/>
            <person name="Paul Ross R."/>
            <person name="Yang R."/>
            <person name="Briner A.E."/>
            <person name="Felis G.E."/>
            <person name="de Vos W.M."/>
            <person name="Barrangou R."/>
            <person name="Klaenhammer T.R."/>
            <person name="Caufield P.W."/>
            <person name="Cui Y."/>
            <person name="Zhang H."/>
            <person name="O'Toole P.W."/>
        </authorList>
    </citation>
    <scope>NUCLEOTIDE SEQUENCE [LARGE SCALE GENOMIC DNA]</scope>
    <source>
        <strain evidence="2 3">DSM 16634</strain>
    </source>
</reference>
<proteinExistence type="predicted"/>
<evidence type="ECO:0000313" key="2">
    <source>
        <dbReference type="EMBL" id="KRL87333.1"/>
    </source>
</evidence>
<dbReference type="PATRIC" id="fig|1423724.4.peg.1829"/>
<dbReference type="AlphaFoldDB" id="A0A0R1U8K9"/>
<keyword evidence="1" id="KW-0472">Membrane</keyword>
<dbReference type="Proteomes" id="UP000051324">
    <property type="component" value="Unassembled WGS sequence"/>
</dbReference>
<name>A0A0R1U8K9_9LACO</name>
<evidence type="ECO:0000256" key="1">
    <source>
        <dbReference type="SAM" id="Phobius"/>
    </source>
</evidence>
<feature type="transmembrane region" description="Helical" evidence="1">
    <location>
        <begin position="35"/>
        <end position="53"/>
    </location>
</feature>